<evidence type="ECO:0000256" key="4">
    <source>
        <dbReference type="ARBA" id="ARBA00015492"/>
    </source>
</evidence>
<evidence type="ECO:0000256" key="13">
    <source>
        <dbReference type="PIRNR" id="PIRNR004930"/>
    </source>
</evidence>
<feature type="binding site" evidence="14">
    <location>
        <position position="156"/>
    </location>
    <ligand>
        <name>ATP</name>
        <dbReference type="ChEBI" id="CHEBI:30616"/>
    </ligand>
</feature>
<dbReference type="Pfam" id="PF03481">
    <property type="entry name" value="Sua5_C"/>
    <property type="match status" value="1"/>
</dbReference>
<comment type="similarity">
    <text evidence="2 13">Belongs to the SUA5 family.</text>
</comment>
<evidence type="ECO:0000256" key="5">
    <source>
        <dbReference type="ARBA" id="ARBA00022490"/>
    </source>
</evidence>
<evidence type="ECO:0000313" key="16">
    <source>
        <dbReference type="EMBL" id="MBI1493684.1"/>
    </source>
</evidence>
<dbReference type="GO" id="GO:0006450">
    <property type="term" value="P:regulation of translational fidelity"/>
    <property type="evidence" value="ECO:0007669"/>
    <property type="project" value="TreeGrafter"/>
</dbReference>
<evidence type="ECO:0000256" key="9">
    <source>
        <dbReference type="ARBA" id="ARBA00022741"/>
    </source>
</evidence>
<dbReference type="GO" id="GO:0000049">
    <property type="term" value="F:tRNA binding"/>
    <property type="evidence" value="ECO:0007669"/>
    <property type="project" value="TreeGrafter"/>
</dbReference>
<feature type="binding site" evidence="14">
    <location>
        <position position="39"/>
    </location>
    <ligand>
        <name>L-threonine</name>
        <dbReference type="ChEBI" id="CHEBI:57926"/>
    </ligand>
</feature>
<protein>
    <recommendedName>
        <fullName evidence="4 13">Threonylcarbamoyl-AMP synthase</fullName>
        <shortName evidence="13">TC-AMP synthase</shortName>
        <ecNumber evidence="3 13">2.7.7.87</ecNumber>
    </recommendedName>
    <alternativeName>
        <fullName evidence="11 13">L-threonylcarbamoyladenylate synthase</fullName>
    </alternativeName>
</protein>
<dbReference type="InterPro" id="IPR005145">
    <property type="entry name" value="Sua5_C"/>
</dbReference>
<evidence type="ECO:0000256" key="6">
    <source>
        <dbReference type="ARBA" id="ARBA00022679"/>
    </source>
</evidence>
<dbReference type="GO" id="GO:0008033">
    <property type="term" value="P:tRNA processing"/>
    <property type="evidence" value="ECO:0007669"/>
    <property type="project" value="UniProtKB-KW"/>
</dbReference>
<dbReference type="GO" id="GO:0061710">
    <property type="term" value="F:L-threonylcarbamoyladenylate synthase"/>
    <property type="evidence" value="ECO:0007669"/>
    <property type="project" value="UniProtKB-EC"/>
</dbReference>
<keyword evidence="8 13" id="KW-0548">Nucleotidyltransferase</keyword>
<dbReference type="Proteomes" id="UP000640583">
    <property type="component" value="Unassembled WGS sequence"/>
</dbReference>
<dbReference type="GO" id="GO:0003725">
    <property type="term" value="F:double-stranded RNA binding"/>
    <property type="evidence" value="ECO:0007669"/>
    <property type="project" value="UniProtKB-UniRule"/>
</dbReference>
<dbReference type="AlphaFoldDB" id="A0A8J7IWK1"/>
<dbReference type="InterPro" id="IPR038385">
    <property type="entry name" value="Sua5/YwlC_C"/>
</dbReference>
<dbReference type="PANTHER" id="PTHR17490:SF16">
    <property type="entry name" value="THREONYLCARBAMOYL-AMP SYNTHASE"/>
    <property type="match status" value="1"/>
</dbReference>
<organism evidence="16 17">
    <name type="scientific">Halocynthiibacter styelae</name>
    <dbReference type="NCBI Taxonomy" id="2761955"/>
    <lineage>
        <taxon>Bacteria</taxon>
        <taxon>Pseudomonadati</taxon>
        <taxon>Pseudomonadota</taxon>
        <taxon>Alphaproteobacteria</taxon>
        <taxon>Rhodobacterales</taxon>
        <taxon>Paracoccaceae</taxon>
        <taxon>Halocynthiibacter</taxon>
    </lineage>
</organism>
<keyword evidence="6 13" id="KW-0808">Transferase</keyword>
<dbReference type="InterPro" id="IPR017945">
    <property type="entry name" value="DHBP_synth_RibB-like_a/b_dom"/>
</dbReference>
<feature type="binding site" evidence="14">
    <location>
        <position position="126"/>
    </location>
    <ligand>
        <name>L-threonine</name>
        <dbReference type="ChEBI" id="CHEBI:57926"/>
    </ligand>
</feature>
<dbReference type="InterPro" id="IPR050156">
    <property type="entry name" value="TC-AMP_synthase_SUA5"/>
</dbReference>
<dbReference type="Pfam" id="PF01300">
    <property type="entry name" value="Sua5_yciO_yrdC"/>
    <property type="match status" value="1"/>
</dbReference>
<dbReference type="NCBIfam" id="TIGR00057">
    <property type="entry name" value="L-threonylcarbamoyladenylate synthase"/>
    <property type="match status" value="1"/>
</dbReference>
<feature type="binding site" evidence="14">
    <location>
        <position position="146"/>
    </location>
    <ligand>
        <name>L-threonine</name>
        <dbReference type="ChEBI" id="CHEBI:57926"/>
    </ligand>
</feature>
<gene>
    <name evidence="16" type="ORF">H1D41_08575</name>
</gene>
<keyword evidence="10 13" id="KW-0067">ATP-binding</keyword>
<dbReference type="InterPro" id="IPR006070">
    <property type="entry name" value="Sua5-like_dom"/>
</dbReference>
<evidence type="ECO:0000256" key="8">
    <source>
        <dbReference type="ARBA" id="ARBA00022695"/>
    </source>
</evidence>
<feature type="binding site" evidence="14">
    <location>
        <position position="66"/>
    </location>
    <ligand>
        <name>ATP</name>
        <dbReference type="ChEBI" id="CHEBI:30616"/>
    </ligand>
</feature>
<keyword evidence="9 13" id="KW-0547">Nucleotide-binding</keyword>
<comment type="function">
    <text evidence="13">Required for the formation of a threonylcarbamoyl group on adenosine at position 37 (t(6)A37) in tRNAs that read codons beginning with adenine.</text>
</comment>
<evidence type="ECO:0000256" key="12">
    <source>
        <dbReference type="ARBA" id="ARBA00048366"/>
    </source>
</evidence>
<evidence type="ECO:0000256" key="10">
    <source>
        <dbReference type="ARBA" id="ARBA00022840"/>
    </source>
</evidence>
<comment type="catalytic activity">
    <reaction evidence="12 13">
        <text>L-threonine + hydrogencarbonate + ATP = L-threonylcarbamoyladenylate + diphosphate + H2O</text>
        <dbReference type="Rhea" id="RHEA:36407"/>
        <dbReference type="ChEBI" id="CHEBI:15377"/>
        <dbReference type="ChEBI" id="CHEBI:17544"/>
        <dbReference type="ChEBI" id="CHEBI:30616"/>
        <dbReference type="ChEBI" id="CHEBI:33019"/>
        <dbReference type="ChEBI" id="CHEBI:57926"/>
        <dbReference type="ChEBI" id="CHEBI:73682"/>
        <dbReference type="EC" id="2.7.7.87"/>
    </reaction>
</comment>
<keyword evidence="5 13" id="KW-0963">Cytoplasm</keyword>
<keyword evidence="7 13" id="KW-0819">tRNA processing</keyword>
<dbReference type="GO" id="GO:0005524">
    <property type="term" value="F:ATP binding"/>
    <property type="evidence" value="ECO:0007669"/>
    <property type="project" value="UniProtKB-UniRule"/>
</dbReference>
<accession>A0A8J7IWK1</accession>
<keyword evidence="17" id="KW-1185">Reference proteome</keyword>
<dbReference type="PIRSF" id="PIRSF004930">
    <property type="entry name" value="Tln_factor_SUA5"/>
    <property type="match status" value="1"/>
</dbReference>
<feature type="binding site" evidence="14">
    <location>
        <position position="122"/>
    </location>
    <ligand>
        <name>L-threonine</name>
        <dbReference type="ChEBI" id="CHEBI:57926"/>
    </ligand>
</feature>
<evidence type="ECO:0000313" key="17">
    <source>
        <dbReference type="Proteomes" id="UP000640583"/>
    </source>
</evidence>
<evidence type="ECO:0000259" key="15">
    <source>
        <dbReference type="PROSITE" id="PS51163"/>
    </source>
</evidence>
<evidence type="ECO:0000256" key="14">
    <source>
        <dbReference type="PIRSR" id="PIRSR004930-1"/>
    </source>
</evidence>
<evidence type="ECO:0000256" key="7">
    <source>
        <dbReference type="ARBA" id="ARBA00022694"/>
    </source>
</evidence>
<dbReference type="Gene3D" id="3.90.870.10">
    <property type="entry name" value="DHBP synthase"/>
    <property type="match status" value="1"/>
</dbReference>
<dbReference type="Gene3D" id="3.40.50.11030">
    <property type="entry name" value="Threonylcarbamoyl-AMP synthase, C-terminal domain"/>
    <property type="match status" value="1"/>
</dbReference>
<comment type="subcellular location">
    <subcellularLocation>
        <location evidence="1 13">Cytoplasm</location>
    </subcellularLocation>
</comment>
<evidence type="ECO:0000256" key="1">
    <source>
        <dbReference type="ARBA" id="ARBA00004496"/>
    </source>
</evidence>
<name>A0A8J7IWK1_9RHOB</name>
<feature type="binding site" evidence="14">
    <location>
        <position position="71"/>
    </location>
    <ligand>
        <name>L-threonine</name>
        <dbReference type="ChEBI" id="CHEBI:57926"/>
    </ligand>
</feature>
<feature type="binding site" evidence="14">
    <location>
        <position position="200"/>
    </location>
    <ligand>
        <name>ATP</name>
        <dbReference type="ChEBI" id="CHEBI:30616"/>
    </ligand>
</feature>
<dbReference type="PANTHER" id="PTHR17490">
    <property type="entry name" value="SUA5"/>
    <property type="match status" value="1"/>
</dbReference>
<proteinExistence type="inferred from homology"/>
<dbReference type="PROSITE" id="PS51163">
    <property type="entry name" value="YRDC"/>
    <property type="match status" value="1"/>
</dbReference>
<feature type="binding site" evidence="14">
    <location>
        <position position="186"/>
    </location>
    <ligand>
        <name>L-threonine</name>
        <dbReference type="ChEBI" id="CHEBI:57926"/>
    </ligand>
</feature>
<feature type="binding site" evidence="14">
    <location>
        <position position="62"/>
    </location>
    <ligand>
        <name>ATP</name>
        <dbReference type="ChEBI" id="CHEBI:30616"/>
    </ligand>
</feature>
<dbReference type="SUPFAM" id="SSF55821">
    <property type="entry name" value="YrdC/RibB"/>
    <property type="match status" value="1"/>
</dbReference>
<dbReference type="EMBL" id="JADCKQ010000005">
    <property type="protein sequence ID" value="MBI1493684.1"/>
    <property type="molecule type" value="Genomic_DNA"/>
</dbReference>
<comment type="caution">
    <text evidence="16">The sequence shown here is derived from an EMBL/GenBank/DDBJ whole genome shotgun (WGS) entry which is preliminary data.</text>
</comment>
<feature type="binding site" evidence="14">
    <location>
        <position position="240"/>
    </location>
    <ligand>
        <name>ATP</name>
        <dbReference type="ChEBI" id="CHEBI:30616"/>
    </ligand>
</feature>
<dbReference type="GO" id="GO:0005737">
    <property type="term" value="C:cytoplasm"/>
    <property type="evidence" value="ECO:0007669"/>
    <property type="project" value="UniProtKB-SubCell"/>
</dbReference>
<dbReference type="EC" id="2.7.7.87" evidence="3 13"/>
<evidence type="ECO:0000256" key="11">
    <source>
        <dbReference type="ARBA" id="ARBA00029774"/>
    </source>
</evidence>
<evidence type="ECO:0000256" key="3">
    <source>
        <dbReference type="ARBA" id="ARBA00012584"/>
    </source>
</evidence>
<feature type="binding site" evidence="14">
    <location>
        <position position="148"/>
    </location>
    <ligand>
        <name>ATP</name>
        <dbReference type="ChEBI" id="CHEBI:30616"/>
    </ligand>
</feature>
<dbReference type="RefSeq" id="WP_228848509.1">
    <property type="nucleotide sequence ID" value="NZ_JADCKQ010000005.1"/>
</dbReference>
<sequence length="325" mass="34087">MTQARTDLTTERLQPDDTGIARGAEILRAGGLVSFPTETVYGLGGDACSDAAVAGIFAAKDRPSFNPLIAHVADLQMARAYADFPEEALRLATAFWPGPLTIVVPLRQDSALAGLTTSGLPTVGMRMPDHTTARRLIAAFGGPVAAPSANPSGRISPTSADHVIDGLSGRIDAVIDDGACPVGVESTIVGFDGDDVVLLRPGGLPAENIERCLARKLKRPDFSMGEGDQPIAPGQLTSHYAPQAMVRLNADHALPHEVLLGFGRVEGATENLSDSGDLQEAAANLFAMLRKLDATRRAIAVSPVPDHGLGRAINDRLRRAAAPRD</sequence>
<reference evidence="16" key="1">
    <citation type="submission" date="2020-10" db="EMBL/GenBank/DDBJ databases">
        <title>Paenihalocynthiibacter styelae gen. nov., sp. nov., isolated from stalked sea squirt Styela clava.</title>
        <authorList>
            <person name="Kim Y.-O."/>
            <person name="Yoon J.-H."/>
        </authorList>
    </citation>
    <scope>NUCLEOTIDE SEQUENCE</scope>
    <source>
        <strain evidence="16">MYP1-1</strain>
    </source>
</reference>
<feature type="domain" description="YrdC-like" evidence="15">
    <location>
        <begin position="17"/>
        <end position="204"/>
    </location>
</feature>
<dbReference type="InterPro" id="IPR010923">
    <property type="entry name" value="T(6)A37_SUA5"/>
</dbReference>
<evidence type="ECO:0000256" key="2">
    <source>
        <dbReference type="ARBA" id="ARBA00007663"/>
    </source>
</evidence>